<dbReference type="EMBL" id="CP097501">
    <property type="protein sequence ID" value="URD67636.1"/>
    <property type="molecule type" value="Genomic_DNA"/>
</dbReference>
<evidence type="ECO:0000259" key="5">
    <source>
        <dbReference type="PROSITE" id="PS50109"/>
    </source>
</evidence>
<feature type="transmembrane region" description="Helical" evidence="4">
    <location>
        <begin position="181"/>
        <end position="202"/>
    </location>
</feature>
<reference evidence="6" key="1">
    <citation type="submission" date="2022-05" db="EMBL/GenBank/DDBJ databases">
        <title>Alysiella filiformis genome sequencing.</title>
        <authorList>
            <person name="Viehboeck T."/>
        </authorList>
    </citation>
    <scope>NUCLEOTIDE SEQUENCE</scope>
    <source>
        <strain evidence="6">DSM 2580</strain>
    </source>
</reference>
<name>A0AAE9HYR4_9NEIS</name>
<dbReference type="RefSeq" id="WP_027021522.1">
    <property type="nucleotide sequence ID" value="NZ_CP097501.1"/>
</dbReference>
<comment type="catalytic activity">
    <reaction evidence="1">
        <text>ATP + protein L-histidine = ADP + protein N-phospho-L-histidine.</text>
        <dbReference type="EC" id="2.7.13.3"/>
    </reaction>
</comment>
<dbReference type="Pfam" id="PF02518">
    <property type="entry name" value="HATPase_c"/>
    <property type="match status" value="1"/>
</dbReference>
<dbReference type="AlphaFoldDB" id="A0AAE9HYR4"/>
<dbReference type="SMART" id="SM00388">
    <property type="entry name" value="HisKA"/>
    <property type="match status" value="1"/>
</dbReference>
<organism evidence="6 7">
    <name type="scientific">Conchiformibius steedae DSM 2580</name>
    <dbReference type="NCBI Taxonomy" id="1121352"/>
    <lineage>
        <taxon>Bacteria</taxon>
        <taxon>Pseudomonadati</taxon>
        <taxon>Pseudomonadota</taxon>
        <taxon>Betaproteobacteria</taxon>
        <taxon>Neisseriales</taxon>
        <taxon>Neisseriaceae</taxon>
        <taxon>Conchiformibius</taxon>
    </lineage>
</organism>
<dbReference type="EC" id="2.7.13.3" evidence="2"/>
<dbReference type="GO" id="GO:0000155">
    <property type="term" value="F:phosphorelay sensor kinase activity"/>
    <property type="evidence" value="ECO:0007669"/>
    <property type="project" value="InterPro"/>
</dbReference>
<dbReference type="InterPro" id="IPR036097">
    <property type="entry name" value="HisK_dim/P_sf"/>
</dbReference>
<dbReference type="SUPFAM" id="SSF55874">
    <property type="entry name" value="ATPase domain of HSP90 chaperone/DNA topoisomerase II/histidine kinase"/>
    <property type="match status" value="1"/>
</dbReference>
<feature type="transmembrane region" description="Helical" evidence="4">
    <location>
        <begin position="145"/>
        <end position="161"/>
    </location>
</feature>
<evidence type="ECO:0000256" key="4">
    <source>
        <dbReference type="SAM" id="Phobius"/>
    </source>
</evidence>
<dbReference type="CDD" id="cd00075">
    <property type="entry name" value="HATPase"/>
    <property type="match status" value="1"/>
</dbReference>
<keyword evidence="4" id="KW-0472">Membrane</keyword>
<dbReference type="PRINTS" id="PR00344">
    <property type="entry name" value="BCTRLSENSOR"/>
</dbReference>
<dbReference type="SMART" id="SM00387">
    <property type="entry name" value="HATPase_c"/>
    <property type="match status" value="1"/>
</dbReference>
<dbReference type="CDD" id="cd00082">
    <property type="entry name" value="HisKA"/>
    <property type="match status" value="1"/>
</dbReference>
<dbReference type="PANTHER" id="PTHR43065">
    <property type="entry name" value="SENSOR HISTIDINE KINASE"/>
    <property type="match status" value="1"/>
</dbReference>
<accession>A0AAE9HYR4</accession>
<protein>
    <recommendedName>
        <fullName evidence="2">histidine kinase</fullName>
        <ecNumber evidence="2">2.7.13.3</ecNumber>
    </recommendedName>
</protein>
<proteinExistence type="predicted"/>
<feature type="transmembrane region" description="Helical" evidence="4">
    <location>
        <begin position="21"/>
        <end position="43"/>
    </location>
</feature>
<evidence type="ECO:0000256" key="2">
    <source>
        <dbReference type="ARBA" id="ARBA00012438"/>
    </source>
</evidence>
<keyword evidence="3" id="KW-0597">Phosphoprotein</keyword>
<feature type="transmembrane region" description="Helical" evidence="4">
    <location>
        <begin position="63"/>
        <end position="86"/>
    </location>
</feature>
<dbReference type="InterPro" id="IPR003594">
    <property type="entry name" value="HATPase_dom"/>
</dbReference>
<dbReference type="PROSITE" id="PS50109">
    <property type="entry name" value="HIS_KIN"/>
    <property type="match status" value="1"/>
</dbReference>
<dbReference type="PANTHER" id="PTHR43065:SF52">
    <property type="entry name" value="SENSOR PROTEIN KINASE PILS"/>
    <property type="match status" value="1"/>
</dbReference>
<keyword evidence="6" id="KW-0808">Transferase</keyword>
<dbReference type="InterPro" id="IPR004358">
    <property type="entry name" value="Sig_transdc_His_kin-like_C"/>
</dbReference>
<evidence type="ECO:0000256" key="1">
    <source>
        <dbReference type="ARBA" id="ARBA00000085"/>
    </source>
</evidence>
<keyword evidence="6" id="KW-0418">Kinase</keyword>
<dbReference type="Pfam" id="PF00512">
    <property type="entry name" value="HisKA"/>
    <property type="match status" value="1"/>
</dbReference>
<dbReference type="Gene3D" id="3.30.565.10">
    <property type="entry name" value="Histidine kinase-like ATPase, C-terminal domain"/>
    <property type="match status" value="1"/>
</dbReference>
<evidence type="ECO:0000256" key="3">
    <source>
        <dbReference type="ARBA" id="ARBA00022553"/>
    </source>
</evidence>
<gene>
    <name evidence="6" type="ORF">LNQ82_00290</name>
</gene>
<dbReference type="Gene3D" id="1.10.287.130">
    <property type="match status" value="1"/>
</dbReference>
<sequence>MSESVQQRPWQARDWEEQIDRIIGFTNIARITIFFTLMMFTAFSQQLSELFEIQNNHLSPVFTYLNSNGMHVWLWTYGIMTIFCIIQPNWQKQKHSETPSASAVADITMMVLLTHLLGGVNSGFAILILPFLAISCLLSYGRYPMLYAGYAAILLLLFLIWREWPFSSEAPSYFNSITGNILLIAGCYLVSLLTSYSASFLSRAGESVKKHRTAFERISALNKVVLNRMQEAVLVVDADCRVWLHNRQTLQYFSNIKANSRAPFLRDVIRRWQGNSKQLFETGLMINERDMNVRAVPVIQENTELLILFIRAEKERQLEAQSVKLASLGLLTANFAHEIRNPLSAVRQANGLMIENNDNEERPDPMTAKLCGIIDKNIARIDKMIEEVSSLNKRDRINRQTIIFEEFWNNFYQEFLLTRPEAANGIAVSIVKNTAVIFDAMHLQQILWNLCNNAWRHGSKRKHSVTLTVYPHKNGNFSLRVFDDGGGVPDNIIQHLFEPFYTTQAEGTGLGLYIARELAHANKGDLRYLPDKKAFELILPKAES</sequence>
<dbReference type="InterPro" id="IPR003661">
    <property type="entry name" value="HisK_dim/P_dom"/>
</dbReference>
<dbReference type="InterPro" id="IPR005467">
    <property type="entry name" value="His_kinase_dom"/>
</dbReference>
<dbReference type="Pfam" id="PF25323">
    <property type="entry name" value="6TM_PilS"/>
    <property type="match status" value="1"/>
</dbReference>
<evidence type="ECO:0000313" key="6">
    <source>
        <dbReference type="EMBL" id="URD67636.1"/>
    </source>
</evidence>
<dbReference type="Proteomes" id="UP001056819">
    <property type="component" value="Chromosome"/>
</dbReference>
<dbReference type="InterPro" id="IPR036890">
    <property type="entry name" value="HATPase_C_sf"/>
</dbReference>
<feature type="domain" description="Histidine kinase" evidence="5">
    <location>
        <begin position="334"/>
        <end position="528"/>
    </location>
</feature>
<evidence type="ECO:0000313" key="7">
    <source>
        <dbReference type="Proteomes" id="UP001056819"/>
    </source>
</evidence>
<dbReference type="SUPFAM" id="SSF47384">
    <property type="entry name" value="Homodimeric domain of signal transducing histidine kinase"/>
    <property type="match status" value="1"/>
</dbReference>
<keyword evidence="4" id="KW-0812">Transmembrane</keyword>
<keyword evidence="4" id="KW-1133">Transmembrane helix</keyword>